<dbReference type="EMBL" id="GL377304">
    <property type="protein sequence ID" value="EFI99288.1"/>
    <property type="molecule type" value="Genomic_DNA"/>
</dbReference>
<evidence type="ECO:0000313" key="5">
    <source>
        <dbReference type="Proteomes" id="UP000007431"/>
    </source>
</evidence>
<dbReference type="Pfam" id="PF18758">
    <property type="entry name" value="KDZ"/>
    <property type="match status" value="1"/>
</dbReference>
<dbReference type="Proteomes" id="UP000007431">
    <property type="component" value="Unassembled WGS sequence"/>
</dbReference>
<dbReference type="HOGENOM" id="CLU_254233_0_0_1"/>
<keyword evidence="5" id="KW-1185">Reference proteome</keyword>
<evidence type="ECO:0000256" key="2">
    <source>
        <dbReference type="SAM" id="MobiDB-lite"/>
    </source>
</evidence>
<evidence type="ECO:0000259" key="3">
    <source>
        <dbReference type="Pfam" id="PF18803"/>
    </source>
</evidence>
<gene>
    <name evidence="4" type="ORF">SCHCODRAFT_233114</name>
</gene>
<dbReference type="KEGG" id="scm:SCHCO_0233114"/>
<sequence length="1402" mass="158225">MPLLSTPVPSLAADGPLTVARAIEERSIRFVTDIELNFILRIFLDLDKIISLIPRCLDATEEGMTHVERLAYRLSKNLPGYVPMEWIANYVYKNIPLLEFKKIDDPTLVLPPNPKLIPRGKRGARGLPGPRGPGGVCARQLGYAMPLKEFVDDVQLDKVSWVECLAQSNIVPVAGYPYDIDDLFPLDEWPGEVVGSCCEYHQKVIRDGLIPPFDFLAGAGSSADSKGDTQPPPSTKRKKSAHSAADRFPTFQPTLDGVVVKKHVVYEGLNRVPSGKFRVFAGKNNKITNYFVAPLPEPFNAAIETELEAHVDLVQEDRFFSQYNANEDIICEPVPKRYQDDPVGVFMPLRQEYLDETLRWESRGSMKYTAQCRDCGDPAPRFRCRDGCMGRWMFCQSCIVKQHAYTPLHWMEEWLEADGHFQRTDLKTLGLRVNLNHPPGEFCMLAHAADKDFTVIHDNGIHNVSVDFCHCAQGHNISHRQQLMRNGWWPATPTSPQTCATETCLRQFDKINALSKVAVYEYCRALQKLSDSGDNKVPDKRRAFMNIVRQRRHIQLLKRGGRAHVNNGVETTENGQLALRCPACPQPGRNLPLNWESAAVADSFLYRLYLAQDANFRLQNTTASNEARDPPLGDGWAYFVPRGPYLDYIKRFVDEVDISTCSGFAALFLANLKRVLGLRATGVGAVSCSRHNVFRPNGVGDLQKGERFSNMTYILASALRESGIREVLHTYDVSCIFKINLWRRNESLPRELRINVAPDKLISRVPKFHLPAHTIACHAKEALNFTDGAGDTHGETIEQNWFGLNKAAAQTKPMGPGTRQLTLDCMIGHHNHTFIASMARTVKAYAVAYPEFKQLHDGLFEHDPITVQQWLQDERDWQVDKTKPCPYEYHAHFDAEGRLDKSVKEVELDLEKEERTTTSDGTAVVRECTPSSLIRTGLDIQHSQISMKNPTAAQEVELMKRARNLKTRIRRYRRQQEIFMPGLRAHLAATKKELLDDIDDAENIALFLPSEINGTRARAAVCAPGLDVVEARLREGEAHEALEEVRRALRARTVTNTFRNRQVRGITLATRSRGVLDKISKRVHSAKLRYRFSRAALLRLRGRGPWEEVLRELSDDDVRALNERALTREEKALRDSGQRLADVDFGADDGIYIAGVVARGESSRTLSWIWYSVPQDPSLSDSVQNEALRVEYLKSKARRDRHREEIRLLLEEMRRVIASNEADAAEWQQRASSRMCEDEQLREGLQSYALEHAAHATARAARLAEKWRDIRHRADDALALRFDGAHTLHEAEARQELDDLTDTLNDSPDDGDEAMRAPFEAISTNTRQVAAQQRERQAPTAPKAITGGTVEPAISDCDRKRPGTVNNAPELPEKQGNPSPTMVTKGESRHRLQFSTHLMSSA</sequence>
<proteinExistence type="predicted"/>
<accession>D8PYN1</accession>
<keyword evidence="1" id="KW-0175">Coiled coil</keyword>
<name>D8PYN1_SCHCM</name>
<feature type="coiled-coil region" evidence="1">
    <location>
        <begin position="955"/>
        <end position="1004"/>
    </location>
</feature>
<dbReference type="VEuPathDB" id="FungiDB:SCHCODRAFT_0233114"/>
<evidence type="ECO:0000256" key="1">
    <source>
        <dbReference type="SAM" id="Coils"/>
    </source>
</evidence>
<feature type="region of interest" description="Disordered" evidence="2">
    <location>
        <begin position="220"/>
        <end position="244"/>
    </location>
</feature>
<feature type="coiled-coil region" evidence="1">
    <location>
        <begin position="1185"/>
        <end position="1230"/>
    </location>
</feature>
<organism evidence="5">
    <name type="scientific">Schizophyllum commune (strain H4-8 / FGSC 9210)</name>
    <name type="common">Split gill fungus</name>
    <dbReference type="NCBI Taxonomy" id="578458"/>
    <lineage>
        <taxon>Eukaryota</taxon>
        <taxon>Fungi</taxon>
        <taxon>Dikarya</taxon>
        <taxon>Basidiomycota</taxon>
        <taxon>Agaricomycotina</taxon>
        <taxon>Agaricomycetes</taxon>
        <taxon>Agaricomycetidae</taxon>
        <taxon>Agaricales</taxon>
        <taxon>Schizophyllaceae</taxon>
        <taxon>Schizophyllum</taxon>
    </lineage>
</organism>
<evidence type="ECO:0000313" key="4">
    <source>
        <dbReference type="EMBL" id="EFI99288.1"/>
    </source>
</evidence>
<reference evidence="4 5" key="1">
    <citation type="journal article" date="2010" name="Nat. Biotechnol.">
        <title>Genome sequence of the model mushroom Schizophyllum commune.</title>
        <authorList>
            <person name="Ohm R.A."/>
            <person name="de Jong J.F."/>
            <person name="Lugones L.G."/>
            <person name="Aerts A."/>
            <person name="Kothe E."/>
            <person name="Stajich J.E."/>
            <person name="de Vries R.P."/>
            <person name="Record E."/>
            <person name="Levasseur A."/>
            <person name="Baker S.E."/>
            <person name="Bartholomew K.A."/>
            <person name="Coutinho P.M."/>
            <person name="Erdmann S."/>
            <person name="Fowler T.J."/>
            <person name="Gathman A.C."/>
            <person name="Lombard V."/>
            <person name="Henrissat B."/>
            <person name="Knabe N."/>
            <person name="Kuees U."/>
            <person name="Lilly W.W."/>
            <person name="Lindquist E."/>
            <person name="Lucas S."/>
            <person name="Magnuson J.K."/>
            <person name="Piumi F."/>
            <person name="Raudaskoski M."/>
            <person name="Salamov A."/>
            <person name="Schmutz J."/>
            <person name="Schwarze F.W.M.R."/>
            <person name="vanKuyk P.A."/>
            <person name="Horton J.S."/>
            <person name="Grigoriev I.V."/>
            <person name="Woesten H.A.B."/>
        </authorList>
    </citation>
    <scope>NUCLEOTIDE SEQUENCE [LARGE SCALE GENOMIC DNA]</scope>
    <source>
        <strain evidence="5">H4-8 / FGSC 9210</strain>
    </source>
</reference>
<protein>
    <recommendedName>
        <fullName evidence="3">CxC2-like cysteine cluster KDZ transposase-associated domain-containing protein</fullName>
    </recommendedName>
</protein>
<feature type="region of interest" description="Disordered" evidence="2">
    <location>
        <begin position="1294"/>
        <end position="1389"/>
    </location>
</feature>
<dbReference type="InterPro" id="IPR040521">
    <property type="entry name" value="KDZ"/>
</dbReference>
<dbReference type="RefSeq" id="XP_003034191.1">
    <property type="nucleotide sequence ID" value="XM_003034145.1"/>
</dbReference>
<dbReference type="Pfam" id="PF18803">
    <property type="entry name" value="CxC2"/>
    <property type="match status" value="1"/>
</dbReference>
<dbReference type="eggNOG" id="ENOG502SJXV">
    <property type="taxonomic scope" value="Eukaryota"/>
</dbReference>
<dbReference type="GeneID" id="9586187"/>
<feature type="domain" description="CxC2-like cysteine cluster KDZ transposase-associated" evidence="3">
    <location>
        <begin position="426"/>
        <end position="532"/>
    </location>
</feature>
<dbReference type="STRING" id="578458.D8PYN1"/>
<dbReference type="OrthoDB" id="3235114at2759"/>
<dbReference type="OMA" id="PNTRARE"/>
<dbReference type="InParanoid" id="D8PYN1"/>
<dbReference type="InterPro" id="IPR041457">
    <property type="entry name" value="CxC2_KDZ-assoc"/>
</dbReference>